<reference evidence="1" key="2">
    <citation type="submission" date="2020-09" db="EMBL/GenBank/DDBJ databases">
        <authorList>
            <person name="Sun Q."/>
            <person name="Kim S."/>
        </authorList>
    </citation>
    <scope>NUCLEOTIDE SEQUENCE</scope>
    <source>
        <strain evidence="1">KCTC 12870</strain>
    </source>
</reference>
<comment type="caution">
    <text evidence="1">The sequence shown here is derived from an EMBL/GenBank/DDBJ whole genome shotgun (WGS) entry which is preliminary data.</text>
</comment>
<name>A0A8J3GDQ5_9BACT</name>
<proteinExistence type="predicted"/>
<dbReference type="AlphaFoldDB" id="A0A8J3GDQ5"/>
<dbReference type="Pfam" id="PF24585">
    <property type="entry name" value="YunG"/>
    <property type="match status" value="1"/>
</dbReference>
<gene>
    <name evidence="1" type="ORF">GCM10007047_11970</name>
</gene>
<protein>
    <submittedName>
        <fullName evidence="1">Uncharacterized protein</fullName>
    </submittedName>
</protein>
<reference evidence="1" key="1">
    <citation type="journal article" date="2014" name="Int. J. Syst. Evol. Microbiol.">
        <title>Complete genome sequence of Corynebacterium casei LMG S-19264T (=DSM 44701T), isolated from a smear-ripened cheese.</title>
        <authorList>
            <consortium name="US DOE Joint Genome Institute (JGI-PGF)"/>
            <person name="Walter F."/>
            <person name="Albersmeier A."/>
            <person name="Kalinowski J."/>
            <person name="Ruckert C."/>
        </authorList>
    </citation>
    <scope>NUCLEOTIDE SEQUENCE</scope>
    <source>
        <strain evidence="1">KCTC 12870</strain>
    </source>
</reference>
<keyword evidence="2" id="KW-1185">Reference proteome</keyword>
<evidence type="ECO:0000313" key="2">
    <source>
        <dbReference type="Proteomes" id="UP000642829"/>
    </source>
</evidence>
<evidence type="ECO:0000313" key="1">
    <source>
        <dbReference type="EMBL" id="GHB97714.1"/>
    </source>
</evidence>
<dbReference type="InterPro" id="IPR056238">
    <property type="entry name" value="YunG-like"/>
</dbReference>
<dbReference type="Proteomes" id="UP000642829">
    <property type="component" value="Unassembled WGS sequence"/>
</dbReference>
<accession>A0A8J3GDQ5</accession>
<dbReference type="RefSeq" id="WP_189512937.1">
    <property type="nucleotide sequence ID" value="NZ_BMXG01000006.1"/>
</dbReference>
<dbReference type="EMBL" id="BMXG01000006">
    <property type="protein sequence ID" value="GHB97714.1"/>
    <property type="molecule type" value="Genomic_DNA"/>
</dbReference>
<sequence length="146" mass="16374">MIEELTKSLTDLRATLERVWGPDTSTDPHGWNQDSPSKGQCTVTALLLQDMFGGIIVRSKVCGNSHFWNRLDDGCEIDLTRDQFAVWLLTSPVEERFRDYVLSTIREDGTSTLKRYDILRGRMESLVGGGLFSQDEEADAGGSLCR</sequence>
<organism evidence="1 2">
    <name type="scientific">Cerasicoccus arenae</name>
    <dbReference type="NCBI Taxonomy" id="424488"/>
    <lineage>
        <taxon>Bacteria</taxon>
        <taxon>Pseudomonadati</taxon>
        <taxon>Verrucomicrobiota</taxon>
        <taxon>Opitutia</taxon>
        <taxon>Puniceicoccales</taxon>
        <taxon>Cerasicoccaceae</taxon>
        <taxon>Cerasicoccus</taxon>
    </lineage>
</organism>